<dbReference type="GO" id="GO:0005789">
    <property type="term" value="C:endoplasmic reticulum membrane"/>
    <property type="evidence" value="ECO:0007669"/>
    <property type="project" value="UniProtKB-SubCell"/>
</dbReference>
<organism evidence="15 16">
    <name type="scientific">Piedraia hortae CBS 480.64</name>
    <dbReference type="NCBI Taxonomy" id="1314780"/>
    <lineage>
        <taxon>Eukaryota</taxon>
        <taxon>Fungi</taxon>
        <taxon>Dikarya</taxon>
        <taxon>Ascomycota</taxon>
        <taxon>Pezizomycotina</taxon>
        <taxon>Dothideomycetes</taxon>
        <taxon>Dothideomycetidae</taxon>
        <taxon>Capnodiales</taxon>
        <taxon>Piedraiaceae</taxon>
        <taxon>Piedraia</taxon>
    </lineage>
</organism>
<keyword evidence="10 14" id="KW-1133">Transmembrane helix</keyword>
<feature type="compositionally biased region" description="Basic and acidic residues" evidence="13">
    <location>
        <begin position="1"/>
        <end position="10"/>
    </location>
</feature>
<dbReference type="InterPro" id="IPR038887">
    <property type="entry name" value="Nus1/NgBR"/>
</dbReference>
<comment type="subcellular location">
    <subcellularLocation>
        <location evidence="2">Endoplasmic reticulum membrane</location>
    </subcellularLocation>
</comment>
<dbReference type="Gene3D" id="3.40.1180.10">
    <property type="entry name" value="Decaprenyl diphosphate synthase-like"/>
    <property type="match status" value="1"/>
</dbReference>
<keyword evidence="9" id="KW-0460">Magnesium</keyword>
<evidence type="ECO:0000256" key="7">
    <source>
        <dbReference type="ARBA" id="ARBA00022692"/>
    </source>
</evidence>
<evidence type="ECO:0000256" key="2">
    <source>
        <dbReference type="ARBA" id="ARBA00004586"/>
    </source>
</evidence>
<dbReference type="GO" id="GO:1904423">
    <property type="term" value="C:dehydrodolichyl diphosphate synthase complex"/>
    <property type="evidence" value="ECO:0007669"/>
    <property type="project" value="InterPro"/>
</dbReference>
<comment type="pathway">
    <text evidence="3">Protein modification; protein glycosylation.</text>
</comment>
<feature type="transmembrane region" description="Helical" evidence="14">
    <location>
        <begin position="44"/>
        <end position="63"/>
    </location>
</feature>
<evidence type="ECO:0000256" key="11">
    <source>
        <dbReference type="ARBA" id="ARBA00023136"/>
    </source>
</evidence>
<feature type="region of interest" description="Disordered" evidence="13">
    <location>
        <begin position="177"/>
        <end position="197"/>
    </location>
</feature>
<evidence type="ECO:0000256" key="14">
    <source>
        <dbReference type="SAM" id="Phobius"/>
    </source>
</evidence>
<dbReference type="PANTHER" id="PTHR21528">
    <property type="entry name" value="DEHYDRODOLICHYL DIPHOSPHATE SYNTHASE COMPLEX SUBUNIT NUS1"/>
    <property type="match status" value="1"/>
</dbReference>
<evidence type="ECO:0000256" key="6">
    <source>
        <dbReference type="ARBA" id="ARBA00022679"/>
    </source>
</evidence>
<evidence type="ECO:0000256" key="8">
    <source>
        <dbReference type="ARBA" id="ARBA00022824"/>
    </source>
</evidence>
<name>A0A6A7BSJ5_9PEZI</name>
<dbReference type="EC" id="2.5.1.87" evidence="5"/>
<evidence type="ECO:0000256" key="9">
    <source>
        <dbReference type="ARBA" id="ARBA00022842"/>
    </source>
</evidence>
<evidence type="ECO:0000313" key="15">
    <source>
        <dbReference type="EMBL" id="KAF2858062.1"/>
    </source>
</evidence>
<evidence type="ECO:0000313" key="16">
    <source>
        <dbReference type="Proteomes" id="UP000799421"/>
    </source>
</evidence>
<dbReference type="PANTHER" id="PTHR21528:SF0">
    <property type="entry name" value="DEHYDRODOLICHYL DIPHOSPHATE SYNTHASE COMPLEX SUBUNIT NUS1"/>
    <property type="match status" value="1"/>
</dbReference>
<evidence type="ECO:0000256" key="3">
    <source>
        <dbReference type="ARBA" id="ARBA00004922"/>
    </source>
</evidence>
<feature type="region of interest" description="Disordered" evidence="13">
    <location>
        <begin position="1"/>
        <end position="35"/>
    </location>
</feature>
<proteinExistence type="inferred from homology"/>
<comment type="similarity">
    <text evidence="4">Belongs to the UPP synthase family.</text>
</comment>
<feature type="compositionally biased region" description="Polar residues" evidence="13">
    <location>
        <begin position="184"/>
        <end position="197"/>
    </location>
</feature>
<reference evidence="15" key="1">
    <citation type="journal article" date="2020" name="Stud. Mycol.">
        <title>101 Dothideomycetes genomes: a test case for predicting lifestyles and emergence of pathogens.</title>
        <authorList>
            <person name="Haridas S."/>
            <person name="Albert R."/>
            <person name="Binder M."/>
            <person name="Bloem J."/>
            <person name="Labutti K."/>
            <person name="Salamov A."/>
            <person name="Andreopoulos B."/>
            <person name="Baker S."/>
            <person name="Barry K."/>
            <person name="Bills G."/>
            <person name="Bluhm B."/>
            <person name="Cannon C."/>
            <person name="Castanera R."/>
            <person name="Culley D."/>
            <person name="Daum C."/>
            <person name="Ezra D."/>
            <person name="Gonzalez J."/>
            <person name="Henrissat B."/>
            <person name="Kuo A."/>
            <person name="Liang C."/>
            <person name="Lipzen A."/>
            <person name="Lutzoni F."/>
            <person name="Magnuson J."/>
            <person name="Mondo S."/>
            <person name="Nolan M."/>
            <person name="Ohm R."/>
            <person name="Pangilinan J."/>
            <person name="Park H.-J."/>
            <person name="Ramirez L."/>
            <person name="Alfaro M."/>
            <person name="Sun H."/>
            <person name="Tritt A."/>
            <person name="Yoshinaga Y."/>
            <person name="Zwiers L.-H."/>
            <person name="Turgeon B."/>
            <person name="Goodwin S."/>
            <person name="Spatafora J."/>
            <person name="Crous P."/>
            <person name="Grigoriev I."/>
        </authorList>
    </citation>
    <scope>NUCLEOTIDE SEQUENCE</scope>
    <source>
        <strain evidence="15">CBS 480.64</strain>
    </source>
</reference>
<accession>A0A6A7BSJ5</accession>
<evidence type="ECO:0000256" key="4">
    <source>
        <dbReference type="ARBA" id="ARBA00005432"/>
    </source>
</evidence>
<dbReference type="UniPathway" id="UPA00378"/>
<evidence type="ECO:0000256" key="1">
    <source>
        <dbReference type="ARBA" id="ARBA00001946"/>
    </source>
</evidence>
<dbReference type="EMBL" id="MU006019">
    <property type="protein sequence ID" value="KAF2858062.1"/>
    <property type="molecule type" value="Genomic_DNA"/>
</dbReference>
<evidence type="ECO:0000256" key="10">
    <source>
        <dbReference type="ARBA" id="ARBA00022989"/>
    </source>
</evidence>
<evidence type="ECO:0000256" key="5">
    <source>
        <dbReference type="ARBA" id="ARBA00012596"/>
    </source>
</evidence>
<comment type="cofactor">
    <cofactor evidence="1">
        <name>Mg(2+)</name>
        <dbReference type="ChEBI" id="CHEBI:18420"/>
    </cofactor>
</comment>
<evidence type="ECO:0000256" key="12">
    <source>
        <dbReference type="ARBA" id="ARBA00047353"/>
    </source>
</evidence>
<gene>
    <name evidence="15" type="ORF">K470DRAFT_222088</name>
</gene>
<evidence type="ECO:0000256" key="13">
    <source>
        <dbReference type="SAM" id="MobiDB-lite"/>
    </source>
</evidence>
<dbReference type="AlphaFoldDB" id="A0A6A7BSJ5"/>
<keyword evidence="16" id="KW-1185">Reference proteome</keyword>
<keyword evidence="6" id="KW-0808">Transferase</keyword>
<sequence length="311" mass="35281">MQAHRTENWSKSKRQRMLQPYLPEQPTPISSHRRPRLRSAARNLLHYTIFTVVHILFSLFIRLRRLYHGSVDNLLSIYYHHHRTPGLIRADTKNLSKVPRHLSVILDLPPQGVKKERVEALARDAAELAAWCASVGIPQLSIYERTGTLKASLSLVHQKIEQNLEIYFGADSSTRPSLSVRAPHQTSCLPSRTPSRDSATSHLSVLLISMEEGRQTLVDLTRTLAGMAQEGRISPNDISQDLIDAEMTESVMDEPDLLILFGDRVVLQGYPPWPIRLTEIFNVPDHITGVTYSVFIRALQRFAKAEMRVGK</sequence>
<dbReference type="OrthoDB" id="19639at2759"/>
<comment type="catalytic activity">
    <reaction evidence="12">
        <text>n isopentenyl diphosphate + (2E,6E)-farnesyl diphosphate = a di-trans,poly-cis-polyprenyl diphosphate + n diphosphate</text>
        <dbReference type="Rhea" id="RHEA:53008"/>
        <dbReference type="Rhea" id="RHEA-COMP:19494"/>
        <dbReference type="ChEBI" id="CHEBI:33019"/>
        <dbReference type="ChEBI" id="CHEBI:128769"/>
        <dbReference type="ChEBI" id="CHEBI:136960"/>
        <dbReference type="ChEBI" id="CHEBI:175763"/>
        <dbReference type="EC" id="2.5.1.87"/>
    </reaction>
</comment>
<dbReference type="GO" id="GO:0045547">
    <property type="term" value="F:ditrans,polycis-polyprenyl diphosphate synthase [(2E,6E)-farnesyl diphosphate specific] activity"/>
    <property type="evidence" value="ECO:0007669"/>
    <property type="project" value="UniProtKB-EC"/>
</dbReference>
<dbReference type="InterPro" id="IPR036424">
    <property type="entry name" value="UPP_synth-like_sf"/>
</dbReference>
<protein>
    <recommendedName>
        <fullName evidence="5">ditrans,polycis-polyprenyl diphosphate synthase [(2E,6E)-farnesyldiphosphate specific]</fullName>
        <ecNumber evidence="5">2.5.1.87</ecNumber>
    </recommendedName>
</protein>
<keyword evidence="8" id="KW-0256">Endoplasmic reticulum</keyword>
<keyword evidence="7 14" id="KW-0812">Transmembrane</keyword>
<dbReference type="Proteomes" id="UP000799421">
    <property type="component" value="Unassembled WGS sequence"/>
</dbReference>
<dbReference type="SUPFAM" id="SSF64005">
    <property type="entry name" value="Undecaprenyl diphosphate synthase"/>
    <property type="match status" value="1"/>
</dbReference>
<keyword evidence="11 14" id="KW-0472">Membrane</keyword>